<dbReference type="Gene3D" id="3.20.20.70">
    <property type="entry name" value="Aldolase class I"/>
    <property type="match status" value="1"/>
</dbReference>
<dbReference type="KEGG" id="lsj:LSJ_2118"/>
<feature type="active site" description="Proton donor" evidence="10 12">
    <location>
        <position position="173"/>
    </location>
</feature>
<accession>A0A089QFK6</accession>
<dbReference type="RefSeq" id="WP_034982218.1">
    <property type="nucleotide sequence ID" value="NZ_CP007647.1"/>
</dbReference>
<dbReference type="GO" id="GO:0006098">
    <property type="term" value="P:pentose-phosphate shunt"/>
    <property type="evidence" value="ECO:0007669"/>
    <property type="project" value="UniProtKB-UniRule"/>
</dbReference>
<reference evidence="16 18" key="2">
    <citation type="submission" date="2016-05" db="EMBL/GenBank/DDBJ databases">
        <authorList>
            <person name="Lee J.-Y."/>
            <person name="Kim E.B."/>
            <person name="Choi Y.-J."/>
        </authorList>
    </citation>
    <scope>NUCLEOTIDE SEQUENCE [LARGE SCALE GENOMIC DNA]</scope>
    <source>
        <strain evidence="16 18">KLA006</strain>
    </source>
</reference>
<dbReference type="InterPro" id="IPR026019">
    <property type="entry name" value="Ribul_P_3_epim"/>
</dbReference>
<name>A0A089QFK6_9LACO</name>
<dbReference type="Proteomes" id="UP000029488">
    <property type="component" value="Plasmid pMP1046A"/>
</dbReference>
<dbReference type="Proteomes" id="UP000218139">
    <property type="component" value="Unassembled WGS sequence"/>
</dbReference>
<keyword evidence="13" id="KW-0862">Zinc</keyword>
<dbReference type="EMBL" id="CP007647">
    <property type="protein sequence ID" value="AIR11530.1"/>
    <property type="molecule type" value="Genomic_DNA"/>
</dbReference>
<comment type="cofactor">
    <cofactor evidence="3">
        <name>Co(2+)</name>
        <dbReference type="ChEBI" id="CHEBI:48828"/>
    </cofactor>
</comment>
<dbReference type="InterPro" id="IPR000056">
    <property type="entry name" value="Ribul_P_3_epim-like"/>
</dbReference>
<dbReference type="PIRSF" id="PIRSF001461">
    <property type="entry name" value="RPE"/>
    <property type="match status" value="1"/>
</dbReference>
<comment type="similarity">
    <text evidence="6 10 11">Belongs to the ribulose-phosphate 3-epimerase family.</text>
</comment>
<keyword evidence="10 11" id="KW-0119">Carbohydrate metabolism</keyword>
<evidence type="ECO:0000313" key="17">
    <source>
        <dbReference type="Proteomes" id="UP000029488"/>
    </source>
</evidence>
<feature type="binding site" evidence="10">
    <location>
        <begin position="173"/>
        <end position="175"/>
    </location>
    <ligand>
        <name>substrate</name>
    </ligand>
</feature>
<evidence type="ECO:0000256" key="14">
    <source>
        <dbReference type="PIRSR" id="PIRSR001461-3"/>
    </source>
</evidence>
<reference evidence="15 17" key="1">
    <citation type="journal article" date="2014" name="BMC Genomics">
        <title>Unusual genome complexity in Lactobacillus salivarius JCM1046.</title>
        <authorList>
            <person name="Raftis E.J."/>
            <person name="Forde B.M."/>
            <person name="Claesson M.J."/>
            <person name="O'Toole P.W."/>
        </authorList>
    </citation>
    <scope>NUCLEOTIDE SEQUENCE [LARGE SCALE GENOMIC DNA]</scope>
    <source>
        <strain evidence="15 17">JCM1046</strain>
        <plasmid evidence="15 17">pMP1046A</plasmid>
    </source>
</reference>
<comment type="cofactor">
    <cofactor evidence="4">
        <name>Zn(2+)</name>
        <dbReference type="ChEBI" id="CHEBI:29105"/>
    </cofactor>
</comment>
<organism evidence="15 17">
    <name type="scientific">Ligilactobacillus salivarius</name>
    <dbReference type="NCBI Taxonomy" id="1624"/>
    <lineage>
        <taxon>Bacteria</taxon>
        <taxon>Bacillati</taxon>
        <taxon>Bacillota</taxon>
        <taxon>Bacilli</taxon>
        <taxon>Lactobacillales</taxon>
        <taxon>Lactobacillaceae</taxon>
        <taxon>Ligilactobacillus</taxon>
    </lineage>
</organism>
<dbReference type="PANTHER" id="PTHR11749">
    <property type="entry name" value="RIBULOSE-5-PHOSPHATE-3-EPIMERASE"/>
    <property type="match status" value="1"/>
</dbReference>
<evidence type="ECO:0000256" key="4">
    <source>
        <dbReference type="ARBA" id="ARBA00001947"/>
    </source>
</evidence>
<evidence type="ECO:0000256" key="9">
    <source>
        <dbReference type="ARBA" id="ARBA00023235"/>
    </source>
</evidence>
<comment type="cofactor">
    <cofactor evidence="10 13">
        <name>a divalent metal cation</name>
        <dbReference type="ChEBI" id="CHEBI:60240"/>
    </cofactor>
    <text evidence="10 13">Binds 1 divalent metal cation per subunit.</text>
</comment>
<evidence type="ECO:0000256" key="10">
    <source>
        <dbReference type="HAMAP-Rule" id="MF_02227"/>
    </source>
</evidence>
<sequence length="215" mass="23579">MKIAPSILSADMLNLGADVQKVEDAGAEYLHIDIMDGNFVPNLSFGANVVKALRPQSKMIFDVHLMVNNPENWVEDFIKAGADIVGVHYEATPHIHRALDLIKKNNAKAEVVINPGTPVSAIESVLSIVDQVLVMTVDPGFGGQKFIPETLEKIRQLHQIKEERNLNFDIEVDGGINEETVKLCREAGATVAVAGSYVFNSGNKTHAERINKLRN</sequence>
<evidence type="ECO:0000256" key="1">
    <source>
        <dbReference type="ARBA" id="ARBA00001782"/>
    </source>
</evidence>
<dbReference type="SUPFAM" id="SSF51366">
    <property type="entry name" value="Ribulose-phoshate binding barrel"/>
    <property type="match status" value="1"/>
</dbReference>
<evidence type="ECO:0000256" key="7">
    <source>
        <dbReference type="ARBA" id="ARBA00013188"/>
    </source>
</evidence>
<evidence type="ECO:0000256" key="12">
    <source>
        <dbReference type="PIRSR" id="PIRSR001461-1"/>
    </source>
</evidence>
<dbReference type="NCBIfam" id="NF004076">
    <property type="entry name" value="PRK05581.1-4"/>
    <property type="match status" value="1"/>
</dbReference>
<dbReference type="HAMAP" id="MF_02227">
    <property type="entry name" value="RPE"/>
    <property type="match status" value="1"/>
</dbReference>
<dbReference type="Pfam" id="PF00834">
    <property type="entry name" value="Ribul_P_3_epim"/>
    <property type="match status" value="1"/>
</dbReference>
<dbReference type="PROSITE" id="PS01085">
    <property type="entry name" value="RIBUL_P_3_EPIMER_1"/>
    <property type="match status" value="1"/>
</dbReference>
<dbReference type="GO" id="GO:0005737">
    <property type="term" value="C:cytoplasm"/>
    <property type="evidence" value="ECO:0007669"/>
    <property type="project" value="UniProtKB-ARBA"/>
</dbReference>
<evidence type="ECO:0000313" key="15">
    <source>
        <dbReference type="EMBL" id="AIR11530.1"/>
    </source>
</evidence>
<feature type="binding site" evidence="10 14">
    <location>
        <begin position="140"/>
        <end position="143"/>
    </location>
    <ligand>
        <name>substrate</name>
    </ligand>
</feature>
<evidence type="ECO:0000256" key="8">
    <source>
        <dbReference type="ARBA" id="ARBA00022723"/>
    </source>
</evidence>
<dbReference type="AlphaFoldDB" id="A0A089QFK6"/>
<feature type="binding site" evidence="10 13">
    <location>
        <position position="173"/>
    </location>
    <ligand>
        <name>a divalent metal cation</name>
        <dbReference type="ChEBI" id="CHEBI:60240"/>
    </ligand>
</feature>
<dbReference type="GO" id="GO:0046872">
    <property type="term" value="F:metal ion binding"/>
    <property type="evidence" value="ECO:0007669"/>
    <property type="project" value="UniProtKB-UniRule"/>
</dbReference>
<evidence type="ECO:0000256" key="5">
    <source>
        <dbReference type="ARBA" id="ARBA00001954"/>
    </source>
</evidence>
<comment type="function">
    <text evidence="10">Catalyzes the reversible epimerization of D-ribulose 5-phosphate to D-xylulose 5-phosphate.</text>
</comment>
<feature type="binding site" evidence="10 14">
    <location>
        <position position="6"/>
    </location>
    <ligand>
        <name>substrate</name>
    </ligand>
</feature>
<dbReference type="GO" id="GO:0019323">
    <property type="term" value="P:pentose catabolic process"/>
    <property type="evidence" value="ECO:0007669"/>
    <property type="project" value="UniProtKB-UniRule"/>
</dbReference>
<feature type="binding site" evidence="10 14">
    <location>
        <begin position="195"/>
        <end position="196"/>
    </location>
    <ligand>
        <name>substrate</name>
    </ligand>
</feature>
<comment type="catalytic activity">
    <reaction evidence="1 10 11">
        <text>D-ribulose 5-phosphate = D-xylulose 5-phosphate</text>
        <dbReference type="Rhea" id="RHEA:13677"/>
        <dbReference type="ChEBI" id="CHEBI:57737"/>
        <dbReference type="ChEBI" id="CHEBI:58121"/>
        <dbReference type="EC" id="5.1.3.1"/>
    </reaction>
</comment>
<gene>
    <name evidence="10" type="primary">rpe</name>
    <name evidence="16" type="ORF">A8C52_03380</name>
    <name evidence="15" type="ORF">LSJ_2118</name>
</gene>
<feature type="binding site" evidence="10 13">
    <location>
        <position position="31"/>
    </location>
    <ligand>
        <name>a divalent metal cation</name>
        <dbReference type="ChEBI" id="CHEBI:60240"/>
    </ligand>
</feature>
<comment type="cofactor">
    <cofactor evidence="5">
        <name>Fe(2+)</name>
        <dbReference type="ChEBI" id="CHEBI:29033"/>
    </cofactor>
</comment>
<keyword evidence="9 10" id="KW-0413">Isomerase</keyword>
<comment type="pathway">
    <text evidence="10">Carbohydrate degradation.</text>
</comment>
<feature type="binding site" evidence="10 14">
    <location>
        <position position="64"/>
    </location>
    <ligand>
        <name>substrate</name>
    </ligand>
</feature>
<evidence type="ECO:0000256" key="3">
    <source>
        <dbReference type="ARBA" id="ARBA00001941"/>
    </source>
</evidence>
<evidence type="ECO:0000256" key="6">
    <source>
        <dbReference type="ARBA" id="ARBA00009541"/>
    </source>
</evidence>
<feature type="binding site" evidence="14">
    <location>
        <position position="175"/>
    </location>
    <ligand>
        <name>substrate</name>
    </ligand>
</feature>
<dbReference type="NCBIfam" id="TIGR01163">
    <property type="entry name" value="rpe"/>
    <property type="match status" value="1"/>
</dbReference>
<keyword evidence="13" id="KW-0464">Manganese</keyword>
<dbReference type="GO" id="GO:0004750">
    <property type="term" value="F:D-ribulose-phosphate 3-epimerase activity"/>
    <property type="evidence" value="ECO:0007669"/>
    <property type="project" value="UniProtKB-UniRule"/>
</dbReference>
<protein>
    <recommendedName>
        <fullName evidence="7 10">Ribulose-phosphate 3-epimerase</fullName>
        <ecNumber evidence="7 10">5.1.3.1</ecNumber>
    </recommendedName>
</protein>
<dbReference type="EC" id="5.1.3.1" evidence="7 10"/>
<dbReference type="EMBL" id="LXZO01000156">
    <property type="protein sequence ID" value="PAY43264.1"/>
    <property type="molecule type" value="Genomic_DNA"/>
</dbReference>
<evidence type="ECO:0000256" key="2">
    <source>
        <dbReference type="ARBA" id="ARBA00001936"/>
    </source>
</evidence>
<evidence type="ECO:0000313" key="18">
    <source>
        <dbReference type="Proteomes" id="UP000218139"/>
    </source>
</evidence>
<dbReference type="InterPro" id="IPR011060">
    <property type="entry name" value="RibuloseP-bd_barrel"/>
</dbReference>
<evidence type="ECO:0000256" key="11">
    <source>
        <dbReference type="PIRNR" id="PIRNR001461"/>
    </source>
</evidence>
<evidence type="ECO:0000256" key="13">
    <source>
        <dbReference type="PIRSR" id="PIRSR001461-2"/>
    </source>
</evidence>
<geneLocation type="plasmid" evidence="15 17">
    <name>pMP1046A</name>
</geneLocation>
<feature type="active site" description="Proton acceptor" evidence="10 12">
    <location>
        <position position="33"/>
    </location>
</feature>
<keyword evidence="13" id="KW-0170">Cobalt</keyword>
<dbReference type="PROSITE" id="PS01086">
    <property type="entry name" value="RIBUL_P_3_EPIMER_2"/>
    <property type="match status" value="1"/>
</dbReference>
<dbReference type="InterPro" id="IPR013785">
    <property type="entry name" value="Aldolase_TIM"/>
</dbReference>
<dbReference type="FunFam" id="3.20.20.70:FF:000004">
    <property type="entry name" value="Ribulose-phosphate 3-epimerase"/>
    <property type="match status" value="1"/>
</dbReference>
<evidence type="ECO:0000313" key="16">
    <source>
        <dbReference type="EMBL" id="PAY43264.1"/>
    </source>
</evidence>
<proteinExistence type="inferred from homology"/>
<feature type="binding site" evidence="10 13">
    <location>
        <position position="33"/>
    </location>
    <ligand>
        <name>a divalent metal cation</name>
        <dbReference type="ChEBI" id="CHEBI:60240"/>
    </ligand>
</feature>
<keyword evidence="15" id="KW-0614">Plasmid</keyword>
<dbReference type="CDD" id="cd00429">
    <property type="entry name" value="RPE"/>
    <property type="match status" value="1"/>
</dbReference>
<feature type="binding site" evidence="10 13">
    <location>
        <position position="64"/>
    </location>
    <ligand>
        <name>a divalent metal cation</name>
        <dbReference type="ChEBI" id="CHEBI:60240"/>
    </ligand>
</feature>
<comment type="cofactor">
    <cofactor evidence="2">
        <name>Mn(2+)</name>
        <dbReference type="ChEBI" id="CHEBI:29035"/>
    </cofactor>
</comment>
<keyword evidence="8 10" id="KW-0479">Metal-binding</keyword>